<gene>
    <name evidence="1" type="ORF">HETSPECPRED_003630</name>
</gene>
<name>A0A8H3F8F9_9LECA</name>
<dbReference type="AlphaFoldDB" id="A0A8H3F8F9"/>
<evidence type="ECO:0000313" key="2">
    <source>
        <dbReference type="Proteomes" id="UP000664521"/>
    </source>
</evidence>
<proteinExistence type="predicted"/>
<sequence length="223" mass="25125">MSGCDEEDFGEKKRGDDRVMIDHHNLILPTTLQRLLSPIMKSDKLSGSSIKWQEKLFASKTARIFPICILDIGVDINDRINPDIPEGATTTVPSTQDLRVMTQHSLGKTDVLPIDRFIQKEQNDANGRRIETSAEDREKFFQVQESMNTHTALAKDYTAACERLRLDPKKPLIPGQYVGQSGPEAHMLTQIAAVVTRYDFSMHGQDILQRSLVPVDSNHRSPQ</sequence>
<accession>A0A8H3F8F9</accession>
<dbReference type="OrthoDB" id="10644049at2759"/>
<dbReference type="EMBL" id="CAJPDS010000020">
    <property type="protein sequence ID" value="CAF9917942.1"/>
    <property type="molecule type" value="Genomic_DNA"/>
</dbReference>
<comment type="caution">
    <text evidence="1">The sequence shown here is derived from an EMBL/GenBank/DDBJ whole genome shotgun (WGS) entry which is preliminary data.</text>
</comment>
<dbReference type="Proteomes" id="UP000664521">
    <property type="component" value="Unassembled WGS sequence"/>
</dbReference>
<reference evidence="1" key="1">
    <citation type="submission" date="2021-03" db="EMBL/GenBank/DDBJ databases">
        <authorList>
            <person name="Tagirdzhanova G."/>
        </authorList>
    </citation>
    <scope>NUCLEOTIDE SEQUENCE</scope>
</reference>
<organism evidence="1 2">
    <name type="scientific">Heterodermia speciosa</name>
    <dbReference type="NCBI Taxonomy" id="116794"/>
    <lineage>
        <taxon>Eukaryota</taxon>
        <taxon>Fungi</taxon>
        <taxon>Dikarya</taxon>
        <taxon>Ascomycota</taxon>
        <taxon>Pezizomycotina</taxon>
        <taxon>Lecanoromycetes</taxon>
        <taxon>OSLEUM clade</taxon>
        <taxon>Lecanoromycetidae</taxon>
        <taxon>Caliciales</taxon>
        <taxon>Physciaceae</taxon>
        <taxon>Heterodermia</taxon>
    </lineage>
</organism>
<protein>
    <submittedName>
        <fullName evidence="1">Uncharacterized protein</fullName>
    </submittedName>
</protein>
<keyword evidence="2" id="KW-1185">Reference proteome</keyword>
<evidence type="ECO:0000313" key="1">
    <source>
        <dbReference type="EMBL" id="CAF9917942.1"/>
    </source>
</evidence>